<feature type="region of interest" description="Disordered" evidence="1">
    <location>
        <begin position="24"/>
        <end position="60"/>
    </location>
</feature>
<reference evidence="2" key="2">
    <citation type="journal article" date="2023" name="Science">
        <title>Genomic signatures of disease resistance in endangered staghorn corals.</title>
        <authorList>
            <person name="Vollmer S.V."/>
            <person name="Selwyn J.D."/>
            <person name="Despard B.A."/>
            <person name="Roesel C.L."/>
        </authorList>
    </citation>
    <scope>NUCLEOTIDE SEQUENCE</scope>
    <source>
        <strain evidence="2">K2</strain>
    </source>
</reference>
<protein>
    <submittedName>
        <fullName evidence="2">Uncharacterized protein</fullName>
    </submittedName>
</protein>
<reference evidence="2" key="1">
    <citation type="journal article" date="2023" name="G3 (Bethesda)">
        <title>Whole genome assembly and annotation of the endangered Caribbean coral Acropora cervicornis.</title>
        <authorList>
            <person name="Selwyn J.D."/>
            <person name="Vollmer S.V."/>
        </authorList>
    </citation>
    <scope>NUCLEOTIDE SEQUENCE</scope>
    <source>
        <strain evidence="2">K2</strain>
    </source>
</reference>
<proteinExistence type="predicted"/>
<evidence type="ECO:0000313" key="2">
    <source>
        <dbReference type="EMBL" id="KAK2552398.1"/>
    </source>
</evidence>
<dbReference type="EMBL" id="JARQWQ010000087">
    <property type="protein sequence ID" value="KAK2552398.1"/>
    <property type="molecule type" value="Genomic_DNA"/>
</dbReference>
<dbReference type="AlphaFoldDB" id="A0AAD9Q0A8"/>
<feature type="compositionally biased region" description="Polar residues" evidence="1">
    <location>
        <begin position="26"/>
        <end position="40"/>
    </location>
</feature>
<dbReference type="Proteomes" id="UP001249851">
    <property type="component" value="Unassembled WGS sequence"/>
</dbReference>
<evidence type="ECO:0000256" key="1">
    <source>
        <dbReference type="SAM" id="MobiDB-lite"/>
    </source>
</evidence>
<accession>A0AAD9Q0A8</accession>
<keyword evidence="3" id="KW-1185">Reference proteome</keyword>
<organism evidence="2 3">
    <name type="scientific">Acropora cervicornis</name>
    <name type="common">Staghorn coral</name>
    <dbReference type="NCBI Taxonomy" id="6130"/>
    <lineage>
        <taxon>Eukaryota</taxon>
        <taxon>Metazoa</taxon>
        <taxon>Cnidaria</taxon>
        <taxon>Anthozoa</taxon>
        <taxon>Hexacorallia</taxon>
        <taxon>Scleractinia</taxon>
        <taxon>Astrocoeniina</taxon>
        <taxon>Acroporidae</taxon>
        <taxon>Acropora</taxon>
    </lineage>
</organism>
<sequence>MIGTTKDSARENIKTIELKMCEIARTPQQTAQKRLRSSPSPDYERTSGSVHLDKKCRNQPARRLDEEFTSSLNKNTDDVEYESPPQKKFKKLEQQKHDVEQTVTSKQHQVFELESSFRLALGPSRKPLCSNYHTSWHNKTMCFFAPCSSAQLINELEVVLMSKKESYSVSLNTFASKVQLNLMRSDPERYLRITAIGPTVPNWFVFTDIRKLKRICHGKIPNANEIKKLISEYDEGFAITKQTALEQSHETNVNPVKRLWELEAKDIRFLGRGILPNSSTTPTSSGCTATLGAEPVFYSDFAMPLTLFRAGKNVLGTRI</sequence>
<evidence type="ECO:0000313" key="3">
    <source>
        <dbReference type="Proteomes" id="UP001249851"/>
    </source>
</evidence>
<comment type="caution">
    <text evidence="2">The sequence shown here is derived from an EMBL/GenBank/DDBJ whole genome shotgun (WGS) entry which is preliminary data.</text>
</comment>
<feature type="compositionally biased region" description="Basic and acidic residues" evidence="1">
    <location>
        <begin position="51"/>
        <end position="60"/>
    </location>
</feature>
<gene>
    <name evidence="2" type="ORF">P5673_026479</name>
</gene>
<name>A0AAD9Q0A8_ACRCE</name>